<dbReference type="Proteomes" id="UP001056120">
    <property type="component" value="Linkage Group LG15"/>
</dbReference>
<evidence type="ECO:0000313" key="1">
    <source>
        <dbReference type="EMBL" id="KAI3776670.1"/>
    </source>
</evidence>
<organism evidence="1 2">
    <name type="scientific">Smallanthus sonchifolius</name>
    <dbReference type="NCBI Taxonomy" id="185202"/>
    <lineage>
        <taxon>Eukaryota</taxon>
        <taxon>Viridiplantae</taxon>
        <taxon>Streptophyta</taxon>
        <taxon>Embryophyta</taxon>
        <taxon>Tracheophyta</taxon>
        <taxon>Spermatophyta</taxon>
        <taxon>Magnoliopsida</taxon>
        <taxon>eudicotyledons</taxon>
        <taxon>Gunneridae</taxon>
        <taxon>Pentapetalae</taxon>
        <taxon>asterids</taxon>
        <taxon>campanulids</taxon>
        <taxon>Asterales</taxon>
        <taxon>Asteraceae</taxon>
        <taxon>Asteroideae</taxon>
        <taxon>Heliantheae alliance</taxon>
        <taxon>Millerieae</taxon>
        <taxon>Smallanthus</taxon>
    </lineage>
</organism>
<dbReference type="EMBL" id="CM042032">
    <property type="protein sequence ID" value="KAI3776670.1"/>
    <property type="molecule type" value="Genomic_DNA"/>
</dbReference>
<comment type="caution">
    <text evidence="1">The sequence shown here is derived from an EMBL/GenBank/DDBJ whole genome shotgun (WGS) entry which is preliminary data.</text>
</comment>
<name>A0ACB9FZX5_9ASTR</name>
<evidence type="ECO:0000313" key="2">
    <source>
        <dbReference type="Proteomes" id="UP001056120"/>
    </source>
</evidence>
<reference evidence="2" key="1">
    <citation type="journal article" date="2022" name="Mol. Ecol. Resour.">
        <title>The genomes of chicory, endive, great burdock and yacon provide insights into Asteraceae palaeo-polyploidization history and plant inulin production.</title>
        <authorList>
            <person name="Fan W."/>
            <person name="Wang S."/>
            <person name="Wang H."/>
            <person name="Wang A."/>
            <person name="Jiang F."/>
            <person name="Liu H."/>
            <person name="Zhao H."/>
            <person name="Xu D."/>
            <person name="Zhang Y."/>
        </authorList>
    </citation>
    <scope>NUCLEOTIDE SEQUENCE [LARGE SCALE GENOMIC DNA]</scope>
    <source>
        <strain evidence="2">cv. Yunnan</strain>
    </source>
</reference>
<gene>
    <name evidence="1" type="ORF">L1987_46458</name>
</gene>
<keyword evidence="2" id="KW-1185">Reference proteome</keyword>
<proteinExistence type="predicted"/>
<protein>
    <submittedName>
        <fullName evidence="1">Uncharacterized protein</fullName>
    </submittedName>
</protein>
<reference evidence="1 2" key="2">
    <citation type="journal article" date="2022" name="Mol. Ecol. Resour.">
        <title>The genomes of chicory, endive, great burdock and yacon provide insights into Asteraceae paleo-polyploidization history and plant inulin production.</title>
        <authorList>
            <person name="Fan W."/>
            <person name="Wang S."/>
            <person name="Wang H."/>
            <person name="Wang A."/>
            <person name="Jiang F."/>
            <person name="Liu H."/>
            <person name="Zhao H."/>
            <person name="Xu D."/>
            <person name="Zhang Y."/>
        </authorList>
    </citation>
    <scope>NUCLEOTIDE SEQUENCE [LARGE SCALE GENOMIC DNA]</scope>
    <source>
        <strain evidence="2">cv. Yunnan</strain>
        <tissue evidence="1">Leaves</tissue>
    </source>
</reference>
<sequence>MKIEGHRFPVRLFVMVLGGFDVVLGMNWLTANEAQIICKRKIIRLMAPGGSEVEVFGDREAPMPNVMSMIKATKYLRRGCKAYLVYVIEKCNEVKELDDVPVVREYPEVFPEDLPRIPPDREIEFRIDLVPDAQPMAKAPYRLAPVEMKELIAHLDELLKKGFIKPSISPWGAPVLFVKKKDGSMRMCDVAQTRRWLEILKDYDCEIIYHPGKANVGADALSRKDVPAPIRVKACQLVITSDVMREIEKAQDEALKEENIKKERMVGQQDKLEYNTLGVRTCFGRVLIPMGGELRTQILDEAHKSRYSIHPGTNKMDQDLKKEYWWPGMKHELTKYVSKCLTCSQVKAEHQKPYGKIQPLDILEWKWEHITMDFITKLPRTAKGHDTIWVIVDRLTKSAHFLPIHETFASEMLVEVFINEVVARHGMPLTIVSDRDT</sequence>
<accession>A0ACB9FZX5</accession>